<sequence>MPSPSTVVLITGANSGVGYATSKVLASASAKYHVILASRSLEKGKAASEAIQATGIKGKISIVQLDVTDESSIAAAAKQVKKDHGCLDVLVNNAGVSSKAQTLKGQLETTLNTNVIGAALMTEAFIPLLLKSSNPYLLYISSGLGSLNLSSDPAHFDYRIDARVYRMSKAALNMLMVQDSKNLEEHGIKVFAVCPGLVESNLRGQGQQERSAGGKARSPEESGQTILRIIEGERETDVGKFVHKDGVYPW</sequence>
<proteinExistence type="inferred from homology"/>
<dbReference type="InterPro" id="IPR051468">
    <property type="entry name" value="Fungal_SecMetab_SDRs"/>
</dbReference>
<dbReference type="Proteomes" id="UP001590951">
    <property type="component" value="Unassembled WGS sequence"/>
</dbReference>
<comment type="caution">
    <text evidence="3">The sequence shown here is derived from an EMBL/GenBank/DDBJ whole genome shotgun (WGS) entry which is preliminary data.</text>
</comment>
<evidence type="ECO:0000256" key="2">
    <source>
        <dbReference type="SAM" id="MobiDB-lite"/>
    </source>
</evidence>
<name>A0ABR4AZJ8_9LECA</name>
<protein>
    <submittedName>
        <fullName evidence="3">Uncharacterized protein</fullName>
    </submittedName>
</protein>
<dbReference type="InterPro" id="IPR036291">
    <property type="entry name" value="NAD(P)-bd_dom_sf"/>
</dbReference>
<gene>
    <name evidence="3" type="ORF">ABVK25_008667</name>
</gene>
<dbReference type="InterPro" id="IPR002347">
    <property type="entry name" value="SDR_fam"/>
</dbReference>
<comment type="similarity">
    <text evidence="1">Belongs to the short-chain dehydrogenases/reductases (SDR) family.</text>
</comment>
<evidence type="ECO:0000256" key="1">
    <source>
        <dbReference type="ARBA" id="ARBA00006484"/>
    </source>
</evidence>
<dbReference type="PRINTS" id="PR00081">
    <property type="entry name" value="GDHRDH"/>
</dbReference>
<accession>A0ABR4AZJ8</accession>
<dbReference type="EMBL" id="JBHFEH010000039">
    <property type="protein sequence ID" value="KAL2051073.1"/>
    <property type="molecule type" value="Genomic_DNA"/>
</dbReference>
<feature type="region of interest" description="Disordered" evidence="2">
    <location>
        <begin position="203"/>
        <end position="223"/>
    </location>
</feature>
<organism evidence="3 4">
    <name type="scientific">Lepraria finkii</name>
    <dbReference type="NCBI Taxonomy" id="1340010"/>
    <lineage>
        <taxon>Eukaryota</taxon>
        <taxon>Fungi</taxon>
        <taxon>Dikarya</taxon>
        <taxon>Ascomycota</taxon>
        <taxon>Pezizomycotina</taxon>
        <taxon>Lecanoromycetes</taxon>
        <taxon>OSLEUM clade</taxon>
        <taxon>Lecanoromycetidae</taxon>
        <taxon>Lecanorales</taxon>
        <taxon>Lecanorineae</taxon>
        <taxon>Stereocaulaceae</taxon>
        <taxon>Lepraria</taxon>
    </lineage>
</organism>
<evidence type="ECO:0000313" key="3">
    <source>
        <dbReference type="EMBL" id="KAL2051073.1"/>
    </source>
</evidence>
<evidence type="ECO:0000313" key="4">
    <source>
        <dbReference type="Proteomes" id="UP001590951"/>
    </source>
</evidence>
<dbReference type="PANTHER" id="PTHR43544:SF32">
    <property type="entry name" value="CHAIN DEHYDROGENASE, PUTATIVE (AFU_ORTHOLOGUE AFUA_5G01530)-RELATED"/>
    <property type="match status" value="1"/>
</dbReference>
<dbReference type="Pfam" id="PF00106">
    <property type="entry name" value="adh_short"/>
    <property type="match status" value="1"/>
</dbReference>
<keyword evidence="4" id="KW-1185">Reference proteome</keyword>
<reference evidence="3 4" key="1">
    <citation type="submission" date="2024-09" db="EMBL/GenBank/DDBJ databases">
        <title>Rethinking Asexuality: The Enigmatic Case of Functional Sexual Genes in Lepraria (Stereocaulaceae).</title>
        <authorList>
            <person name="Doellman M."/>
            <person name="Sun Y."/>
            <person name="Barcenas-Pena A."/>
            <person name="Lumbsch H.T."/>
            <person name="Grewe F."/>
        </authorList>
    </citation>
    <scope>NUCLEOTIDE SEQUENCE [LARGE SCALE GENOMIC DNA]</scope>
    <source>
        <strain evidence="3 4">Grewe 0041</strain>
    </source>
</reference>
<dbReference type="Gene3D" id="3.40.50.720">
    <property type="entry name" value="NAD(P)-binding Rossmann-like Domain"/>
    <property type="match status" value="1"/>
</dbReference>
<dbReference type="SUPFAM" id="SSF51735">
    <property type="entry name" value="NAD(P)-binding Rossmann-fold domains"/>
    <property type="match status" value="1"/>
</dbReference>
<dbReference type="PANTHER" id="PTHR43544">
    <property type="entry name" value="SHORT-CHAIN DEHYDROGENASE/REDUCTASE"/>
    <property type="match status" value="1"/>
</dbReference>